<dbReference type="InterPro" id="IPR001314">
    <property type="entry name" value="Peptidase_S1A"/>
</dbReference>
<dbReference type="SMART" id="SM00020">
    <property type="entry name" value="Tryp_SPc"/>
    <property type="match status" value="1"/>
</dbReference>
<dbReference type="InterPro" id="IPR009003">
    <property type="entry name" value="Peptidase_S1_PA"/>
</dbReference>
<dbReference type="PRINTS" id="PR00722">
    <property type="entry name" value="CHYMOTRYPSIN"/>
</dbReference>
<proteinExistence type="inferred from homology"/>
<evidence type="ECO:0000256" key="3">
    <source>
        <dbReference type="ARBA" id="ARBA00022670"/>
    </source>
</evidence>
<evidence type="ECO:0000256" key="2">
    <source>
        <dbReference type="ARBA" id="ARBA00022525"/>
    </source>
</evidence>
<dbReference type="InterPro" id="IPR050127">
    <property type="entry name" value="Serine_Proteases_S1"/>
</dbReference>
<reference evidence="9" key="1">
    <citation type="submission" date="2020-11" db="EMBL/GenBank/DDBJ databases">
        <authorList>
            <person name="Tran Van P."/>
        </authorList>
    </citation>
    <scope>NUCLEOTIDE SEQUENCE</scope>
</reference>
<name>A0A7R9CLJ0_TIMPO</name>
<dbReference type="Pfam" id="PF00089">
    <property type="entry name" value="Trypsin"/>
    <property type="match status" value="2"/>
</dbReference>
<dbReference type="InterPro" id="IPR043504">
    <property type="entry name" value="Peptidase_S1_PA_chymotrypsin"/>
</dbReference>
<comment type="subcellular location">
    <subcellularLocation>
        <location evidence="1">Secreted</location>
    </subcellularLocation>
</comment>
<evidence type="ECO:0000256" key="4">
    <source>
        <dbReference type="ARBA" id="ARBA00022801"/>
    </source>
</evidence>
<dbReference type="GO" id="GO:0004252">
    <property type="term" value="F:serine-type endopeptidase activity"/>
    <property type="evidence" value="ECO:0007669"/>
    <property type="project" value="InterPro"/>
</dbReference>
<protein>
    <recommendedName>
        <fullName evidence="8">Peptidase S1 domain-containing protein</fullName>
    </recommendedName>
</protein>
<keyword evidence="2" id="KW-0964">Secreted</keyword>
<keyword evidence="5" id="KW-0720">Serine protease</keyword>
<accession>A0A7R9CLJ0</accession>
<dbReference type="SUPFAM" id="SSF50494">
    <property type="entry name" value="Trypsin-like serine proteases"/>
    <property type="match status" value="1"/>
</dbReference>
<dbReference type="EMBL" id="OD000421">
    <property type="protein sequence ID" value="CAD7397569.1"/>
    <property type="molecule type" value="Genomic_DNA"/>
</dbReference>
<organism evidence="9">
    <name type="scientific">Timema poppense</name>
    <name type="common">Walking stick</name>
    <dbReference type="NCBI Taxonomy" id="170557"/>
    <lineage>
        <taxon>Eukaryota</taxon>
        <taxon>Metazoa</taxon>
        <taxon>Ecdysozoa</taxon>
        <taxon>Arthropoda</taxon>
        <taxon>Hexapoda</taxon>
        <taxon>Insecta</taxon>
        <taxon>Pterygota</taxon>
        <taxon>Neoptera</taxon>
        <taxon>Polyneoptera</taxon>
        <taxon>Phasmatodea</taxon>
        <taxon>Timematodea</taxon>
        <taxon>Timematoidea</taxon>
        <taxon>Timematidae</taxon>
        <taxon>Timema</taxon>
    </lineage>
</organism>
<dbReference type="PANTHER" id="PTHR24264:SF65">
    <property type="entry name" value="SRCR DOMAIN-CONTAINING PROTEIN"/>
    <property type="match status" value="1"/>
</dbReference>
<dbReference type="AlphaFoldDB" id="A0A7R9CLJ0"/>
<dbReference type="PROSITE" id="PS50240">
    <property type="entry name" value="TRYPSIN_DOM"/>
    <property type="match status" value="1"/>
</dbReference>
<evidence type="ECO:0000259" key="8">
    <source>
        <dbReference type="PROSITE" id="PS50240"/>
    </source>
</evidence>
<evidence type="ECO:0000256" key="1">
    <source>
        <dbReference type="ARBA" id="ARBA00004613"/>
    </source>
</evidence>
<comment type="similarity">
    <text evidence="7">Belongs to the peptidase S1 family. CLIP subfamily.</text>
</comment>
<evidence type="ECO:0000256" key="7">
    <source>
        <dbReference type="ARBA" id="ARBA00024195"/>
    </source>
</evidence>
<dbReference type="Gene3D" id="2.40.10.10">
    <property type="entry name" value="Trypsin-like serine proteases"/>
    <property type="match status" value="2"/>
</dbReference>
<evidence type="ECO:0000256" key="6">
    <source>
        <dbReference type="ARBA" id="ARBA00023157"/>
    </source>
</evidence>
<dbReference type="GO" id="GO:0005615">
    <property type="term" value="C:extracellular space"/>
    <property type="evidence" value="ECO:0007669"/>
    <property type="project" value="TreeGrafter"/>
</dbReference>
<keyword evidence="6" id="KW-1015">Disulfide bond</keyword>
<dbReference type="FunFam" id="2.40.10.10:FF:000002">
    <property type="entry name" value="Transmembrane protease serine"/>
    <property type="match status" value="1"/>
</dbReference>
<dbReference type="InterPro" id="IPR001254">
    <property type="entry name" value="Trypsin_dom"/>
</dbReference>
<gene>
    <name evidence="9" type="ORF">TPSB3V08_LOCUS1211</name>
</gene>
<dbReference type="GO" id="GO:0006508">
    <property type="term" value="P:proteolysis"/>
    <property type="evidence" value="ECO:0007669"/>
    <property type="project" value="UniProtKB-KW"/>
</dbReference>
<keyword evidence="3" id="KW-0645">Protease</keyword>
<evidence type="ECO:0000256" key="5">
    <source>
        <dbReference type="ARBA" id="ARBA00022825"/>
    </source>
</evidence>
<sequence length="234" mass="26358">MVVLGMHDRVQMEEGTEKFVKIDSLIIHESFTSDYLHDTDDIGLVKLKEPIVWDETIQPICLPKPVMILGVVPKPLERIGGTWQLVVEVPYKLPEVVLDTRTDPVSVQSSDYRGKLGMVTGWGRTAQNGNPARYLRRAGVKIVHEDRCKNTTIGDHIRETMLCAYEYNTDACQGDSGGPLGYETKTGMVEQIGVVSWGIGCARPGIPGIYTKLTEYLDWIKVHTKDSWYCEKRF</sequence>
<dbReference type="PANTHER" id="PTHR24264">
    <property type="entry name" value="TRYPSIN-RELATED"/>
    <property type="match status" value="1"/>
</dbReference>
<dbReference type="CDD" id="cd00190">
    <property type="entry name" value="Tryp_SPc"/>
    <property type="match status" value="1"/>
</dbReference>
<feature type="domain" description="Peptidase S1" evidence="8">
    <location>
        <begin position="1"/>
        <end position="225"/>
    </location>
</feature>
<keyword evidence="4" id="KW-0378">Hydrolase</keyword>
<evidence type="ECO:0000313" key="9">
    <source>
        <dbReference type="EMBL" id="CAD7397569.1"/>
    </source>
</evidence>